<keyword evidence="2" id="KW-0673">Quorum sensing</keyword>
<gene>
    <name evidence="9" type="ordered locus">Nther_2623</name>
</gene>
<dbReference type="GO" id="GO:0009372">
    <property type="term" value="P:quorum sensing"/>
    <property type="evidence" value="ECO:0007669"/>
    <property type="project" value="UniProtKB-KW"/>
</dbReference>
<reference evidence="9 10" key="2">
    <citation type="journal article" date="2011" name="J. Bacteriol.">
        <title>Complete genome sequence of the anaerobic, halophilic alkalithermophile Natranaerobius thermophilus JW/NM-WN-LF.</title>
        <authorList>
            <person name="Zhao B."/>
            <person name="Mesbah N.M."/>
            <person name="Dalin E."/>
            <person name="Goodwin L."/>
            <person name="Nolan M."/>
            <person name="Pitluck S."/>
            <person name="Chertkov O."/>
            <person name="Brettin T.S."/>
            <person name="Han J."/>
            <person name="Larimer F.W."/>
            <person name="Land M.L."/>
            <person name="Hauser L."/>
            <person name="Kyrpides N."/>
            <person name="Wiegel J."/>
        </authorList>
    </citation>
    <scope>NUCLEOTIDE SEQUENCE [LARGE SCALE GENOMIC DNA]</scope>
    <source>
        <strain evidence="10">ATCC BAA-1301 / DSM 18059 / JW/NM-WN-LF</strain>
    </source>
</reference>
<dbReference type="STRING" id="457570.Nther_2623"/>
<dbReference type="AlphaFoldDB" id="B2A271"/>
<keyword evidence="5" id="KW-0378">Hydrolase</keyword>
<evidence type="ECO:0000256" key="7">
    <source>
        <dbReference type="ARBA" id="ARBA00023136"/>
    </source>
</evidence>
<keyword evidence="4 8" id="KW-0812">Transmembrane</keyword>
<dbReference type="GO" id="GO:0008233">
    <property type="term" value="F:peptidase activity"/>
    <property type="evidence" value="ECO:0007669"/>
    <property type="project" value="UniProtKB-KW"/>
</dbReference>
<feature type="transmembrane region" description="Helical" evidence="8">
    <location>
        <begin position="78"/>
        <end position="97"/>
    </location>
</feature>
<evidence type="ECO:0000256" key="8">
    <source>
        <dbReference type="SAM" id="Phobius"/>
    </source>
</evidence>
<evidence type="ECO:0000256" key="3">
    <source>
        <dbReference type="ARBA" id="ARBA00022670"/>
    </source>
</evidence>
<dbReference type="Pfam" id="PF04647">
    <property type="entry name" value="AgrB"/>
    <property type="match status" value="1"/>
</dbReference>
<evidence type="ECO:0000256" key="2">
    <source>
        <dbReference type="ARBA" id="ARBA00022654"/>
    </source>
</evidence>
<dbReference type="eggNOG" id="COG4512">
    <property type="taxonomic scope" value="Bacteria"/>
</dbReference>
<feature type="transmembrane region" description="Helical" evidence="8">
    <location>
        <begin position="171"/>
        <end position="192"/>
    </location>
</feature>
<evidence type="ECO:0000313" key="10">
    <source>
        <dbReference type="Proteomes" id="UP000001683"/>
    </source>
</evidence>
<dbReference type="InParanoid" id="B2A271"/>
<evidence type="ECO:0000256" key="5">
    <source>
        <dbReference type="ARBA" id="ARBA00022801"/>
    </source>
</evidence>
<dbReference type="RefSeq" id="WP_012449019.1">
    <property type="nucleotide sequence ID" value="NC_010718.1"/>
</dbReference>
<dbReference type="GO" id="GO:0006508">
    <property type="term" value="P:proteolysis"/>
    <property type="evidence" value="ECO:0007669"/>
    <property type="project" value="UniProtKB-KW"/>
</dbReference>
<organism evidence="9 10">
    <name type="scientific">Natranaerobius thermophilus (strain ATCC BAA-1301 / DSM 18059 / JW/NM-WN-LF)</name>
    <dbReference type="NCBI Taxonomy" id="457570"/>
    <lineage>
        <taxon>Bacteria</taxon>
        <taxon>Bacillati</taxon>
        <taxon>Bacillota</taxon>
        <taxon>Clostridia</taxon>
        <taxon>Natranaerobiales</taxon>
        <taxon>Natranaerobiaceae</taxon>
        <taxon>Natranaerobius</taxon>
    </lineage>
</organism>
<dbReference type="KEGG" id="nth:Nther_2623"/>
<feature type="transmembrane region" description="Helical" evidence="8">
    <location>
        <begin position="144"/>
        <end position="165"/>
    </location>
</feature>
<dbReference type="GO" id="GO:0016020">
    <property type="term" value="C:membrane"/>
    <property type="evidence" value="ECO:0007669"/>
    <property type="project" value="InterPro"/>
</dbReference>
<dbReference type="OrthoDB" id="2854767at2"/>
<dbReference type="EMBL" id="CP001034">
    <property type="protein sequence ID" value="ACB86179.1"/>
    <property type="molecule type" value="Genomic_DNA"/>
</dbReference>
<dbReference type="Proteomes" id="UP000001683">
    <property type="component" value="Chromosome"/>
</dbReference>
<keyword evidence="1" id="KW-1003">Cell membrane</keyword>
<dbReference type="HOGENOM" id="CLU_098969_0_0_9"/>
<evidence type="ECO:0000256" key="6">
    <source>
        <dbReference type="ARBA" id="ARBA00022989"/>
    </source>
</evidence>
<evidence type="ECO:0000256" key="1">
    <source>
        <dbReference type="ARBA" id="ARBA00022475"/>
    </source>
</evidence>
<reference evidence="9 10" key="1">
    <citation type="submission" date="2008-04" db="EMBL/GenBank/DDBJ databases">
        <title>Complete sequence of chromosome of Natranaerobius thermophilus JW/NM-WN-LF.</title>
        <authorList>
            <consortium name="US DOE Joint Genome Institute"/>
            <person name="Copeland A."/>
            <person name="Lucas S."/>
            <person name="Lapidus A."/>
            <person name="Glavina del Rio T."/>
            <person name="Dalin E."/>
            <person name="Tice H."/>
            <person name="Bruce D."/>
            <person name="Goodwin L."/>
            <person name="Pitluck S."/>
            <person name="Chertkov O."/>
            <person name="Brettin T."/>
            <person name="Detter J.C."/>
            <person name="Han C."/>
            <person name="Kuske C.R."/>
            <person name="Schmutz J."/>
            <person name="Larimer F."/>
            <person name="Land M."/>
            <person name="Hauser L."/>
            <person name="Kyrpides N."/>
            <person name="Lykidis A."/>
            <person name="Mesbah N.M."/>
            <person name="Wiegel J."/>
        </authorList>
    </citation>
    <scope>NUCLEOTIDE SEQUENCE [LARGE SCALE GENOMIC DNA]</scope>
    <source>
        <strain evidence="10">ATCC BAA-1301 / DSM 18059 / JW/NM-WN-LF</strain>
    </source>
</reference>
<evidence type="ECO:0000313" key="9">
    <source>
        <dbReference type="EMBL" id="ACB86179.1"/>
    </source>
</evidence>
<dbReference type="InterPro" id="IPR006741">
    <property type="entry name" value="AgrB"/>
</dbReference>
<accession>B2A271</accession>
<feature type="transmembrane region" description="Helical" evidence="8">
    <location>
        <begin position="103"/>
        <end position="123"/>
    </location>
</feature>
<feature type="transmembrane region" description="Helical" evidence="8">
    <location>
        <begin position="33"/>
        <end position="66"/>
    </location>
</feature>
<keyword evidence="6 8" id="KW-1133">Transmembrane helix</keyword>
<keyword evidence="7 8" id="KW-0472">Membrane</keyword>
<dbReference type="SMART" id="SM00793">
    <property type="entry name" value="AgrB"/>
    <property type="match status" value="1"/>
</dbReference>
<protein>
    <submittedName>
        <fullName evidence="9">Accessory gene regulator B</fullName>
    </submittedName>
</protein>
<keyword evidence="3" id="KW-0645">Protease</keyword>
<proteinExistence type="predicted"/>
<keyword evidence="10" id="KW-1185">Reference proteome</keyword>
<sequence>MIKRLSNLLANKVGSELNRDQEDIEVYSYALEVIIGAVIKGVVFLTVGLLLGILPEFILVMAVFGIMRTVIGGTHFQCYTKCLFSTLVMILMIIWVADFLPTSIKGIAFISALLFSTSIYWILKYAPAVWNKDKKGYQDYKKTYIFPKIVSIAWIMITGGLFYYVSPLHGYLSLLSGTFASLLITSTSFKIISHLDMRLLVNNQERKEA</sequence>
<name>B2A271_NATTJ</name>
<evidence type="ECO:0000256" key="4">
    <source>
        <dbReference type="ARBA" id="ARBA00022692"/>
    </source>
</evidence>